<evidence type="ECO:0000313" key="2">
    <source>
        <dbReference type="Proteomes" id="UP000515240"/>
    </source>
</evidence>
<proteinExistence type="predicted"/>
<dbReference type="InterPro" id="IPR036890">
    <property type="entry name" value="HATPase_C_sf"/>
</dbReference>
<name>A0A7G5EF56_9BURK</name>
<sequence length="684" mass="77194">MSEGAAIINKQHDSIAVGNKYNFVFNVDINVINHLGVGLYSSTPAALTELVANAWDADAEKVTIKISPDSKSIVIEDDGHGMDVEGIRKKFLRVGYSRRDNGVRTSESGNRRVMGRKGIGKLSMFALADQVKVTSQRSGGEIVSFEINVPELKKSIEKGQSIELKEVEGVPFVKGQGTRIELRDVLTGLKTTEAYLRLKLARRFSVIDGKHNFSILLNGEHIKKEDRGFYNYIQFLWAFDSATKSDIENISPKIASVKNENTGMDEKCIQTLDGVFDYNGIQLNVTGYIASVEEPKNLGAKDESANMISIFANGRVFAEDVLAEFNSAKYYKNYLVGEIHADFLDDDEIDRATASREAIKKDDPKFRELLNFLTKNLSDIGDVWDDWRIEMGLSKSIPANAAVVEWLSTLKDARDRKLAHKLVTSIQNASIHPDEEKNSKAKKFLYRGAIIAFEKLKLKNQLEKLSEISDVLSPEFSAVFSSLSDIEEAAYSEITKQRLEIIRKFRDIANDATKLERVAQEYLFNNLWLLDPSWDRISGTEEMEKTLTRELKEVDDSSTGARLDITFRKNSGRHIVVELKRPRKTDLKSMALYEQARKYNIAINAYYKKHYSGVPVPPKDIYLLVSQVPADFTDDDLESYAKQNAKIITYEQLINNAFNAYQAYLDVHSSLSSVEEVFRKIDAC</sequence>
<evidence type="ECO:0000313" key="1">
    <source>
        <dbReference type="EMBL" id="QMV72631.1"/>
    </source>
</evidence>
<reference evidence="1 2" key="1">
    <citation type="journal article" date="2020" name="G3 (Bethesda)">
        <title>CeMbio - The Caenorhabditis elegans Microbiome Resource.</title>
        <authorList>
            <person name="Dirksen P."/>
            <person name="Assie A."/>
            <person name="Zimmermann J."/>
            <person name="Zhang F."/>
            <person name="Tietje A.M."/>
            <person name="Marsh S.A."/>
            <person name="Felix M.A."/>
            <person name="Shapira M."/>
            <person name="Kaleta C."/>
            <person name="Schulenburg H."/>
            <person name="Samuel B."/>
        </authorList>
    </citation>
    <scope>NUCLEOTIDE SEQUENCE [LARGE SCALE GENOMIC DNA]</scope>
    <source>
        <strain evidence="1 2">BIGb0172</strain>
    </source>
</reference>
<dbReference type="InterPro" id="IPR011856">
    <property type="entry name" value="tRNA_endonuc-like_dom_sf"/>
</dbReference>
<dbReference type="GO" id="GO:0003676">
    <property type="term" value="F:nucleic acid binding"/>
    <property type="evidence" value="ECO:0007669"/>
    <property type="project" value="InterPro"/>
</dbReference>
<dbReference type="REBASE" id="438613">
    <property type="entry name" value="Cpi172ORF7130P"/>
</dbReference>
<keyword evidence="2" id="KW-1185">Reference proteome</keyword>
<dbReference type="Gene3D" id="3.40.1350.10">
    <property type="match status" value="1"/>
</dbReference>
<keyword evidence="1" id="KW-0067">ATP-binding</keyword>
<protein>
    <submittedName>
        <fullName evidence="1">ATP-binding protein</fullName>
    </submittedName>
</protein>
<accession>A0A7G5EF56</accession>
<gene>
    <name evidence="1" type="ORF">HS961_07135</name>
</gene>
<dbReference type="AlphaFoldDB" id="A0A7G5EF56"/>
<dbReference type="EMBL" id="CP058554">
    <property type="protein sequence ID" value="QMV72631.1"/>
    <property type="molecule type" value="Genomic_DNA"/>
</dbReference>
<dbReference type="SUPFAM" id="SSF55874">
    <property type="entry name" value="ATPase domain of HSP90 chaperone/DNA topoisomerase II/histidine kinase"/>
    <property type="match status" value="1"/>
</dbReference>
<dbReference type="Proteomes" id="UP000515240">
    <property type="component" value="Chromosome"/>
</dbReference>
<dbReference type="KEGG" id="cpis:HS961_07135"/>
<dbReference type="Pfam" id="PF13589">
    <property type="entry name" value="HATPase_c_3"/>
    <property type="match status" value="1"/>
</dbReference>
<dbReference type="RefSeq" id="WP_182327046.1">
    <property type="nucleotide sequence ID" value="NZ_CP058554.1"/>
</dbReference>
<organism evidence="1 2">
    <name type="scientific">Comamonas piscis</name>
    <dbReference type="NCBI Taxonomy" id="1562974"/>
    <lineage>
        <taxon>Bacteria</taxon>
        <taxon>Pseudomonadati</taxon>
        <taxon>Pseudomonadota</taxon>
        <taxon>Betaproteobacteria</taxon>
        <taxon>Burkholderiales</taxon>
        <taxon>Comamonadaceae</taxon>
        <taxon>Comamonas</taxon>
    </lineage>
</organism>
<keyword evidence="1" id="KW-0547">Nucleotide-binding</keyword>
<dbReference type="Gene3D" id="3.30.565.10">
    <property type="entry name" value="Histidine kinase-like ATPase, C-terminal domain"/>
    <property type="match status" value="1"/>
</dbReference>
<dbReference type="GO" id="GO:0005524">
    <property type="term" value="F:ATP binding"/>
    <property type="evidence" value="ECO:0007669"/>
    <property type="project" value="UniProtKB-KW"/>
</dbReference>